<name>A0A0V0HYB2_SOLCH</name>
<dbReference type="AlphaFoldDB" id="A0A0V0HYB2"/>
<accession>A0A0V0HYB2</accession>
<proteinExistence type="predicted"/>
<protein>
    <submittedName>
        <fullName evidence="1">Putative ovule protein</fullName>
    </submittedName>
</protein>
<sequence>MAIIMYMTCFTIISTTHISVIFSFPGFELLKWFPKFLKSIFKLLGWLDDSIRRCPRPINPFALLSNHERISRRGNKRINICLILMLIL</sequence>
<dbReference type="EMBL" id="GEDG01013525">
    <property type="protein sequence ID" value="JAP25220.1"/>
    <property type="molecule type" value="Transcribed_RNA"/>
</dbReference>
<organism evidence="1">
    <name type="scientific">Solanum chacoense</name>
    <name type="common">Chaco potato</name>
    <dbReference type="NCBI Taxonomy" id="4108"/>
    <lineage>
        <taxon>Eukaryota</taxon>
        <taxon>Viridiplantae</taxon>
        <taxon>Streptophyta</taxon>
        <taxon>Embryophyta</taxon>
        <taxon>Tracheophyta</taxon>
        <taxon>Spermatophyta</taxon>
        <taxon>Magnoliopsida</taxon>
        <taxon>eudicotyledons</taxon>
        <taxon>Gunneridae</taxon>
        <taxon>Pentapetalae</taxon>
        <taxon>asterids</taxon>
        <taxon>lamiids</taxon>
        <taxon>Solanales</taxon>
        <taxon>Solanaceae</taxon>
        <taxon>Solanoideae</taxon>
        <taxon>Solaneae</taxon>
        <taxon>Solanum</taxon>
    </lineage>
</organism>
<evidence type="ECO:0000313" key="1">
    <source>
        <dbReference type="EMBL" id="JAP25220.1"/>
    </source>
</evidence>
<reference evidence="1" key="1">
    <citation type="submission" date="2015-12" db="EMBL/GenBank/DDBJ databases">
        <title>Gene expression during late stages of embryo sac development: a critical building block for successful pollen-pistil interactions.</title>
        <authorList>
            <person name="Liu Y."/>
            <person name="Joly V."/>
            <person name="Sabar M."/>
            <person name="Matton D.P."/>
        </authorList>
    </citation>
    <scope>NUCLEOTIDE SEQUENCE</scope>
</reference>